<feature type="binding site" evidence="6">
    <location>
        <position position="96"/>
    </location>
    <ligand>
        <name>S-adenosyl-L-methionine</name>
        <dbReference type="ChEBI" id="CHEBI:59789"/>
    </ligand>
</feature>
<dbReference type="InterPro" id="IPR022968">
    <property type="entry name" value="Tsr3-like"/>
</dbReference>
<feature type="compositionally biased region" description="Acidic residues" evidence="7">
    <location>
        <begin position="230"/>
        <end position="247"/>
    </location>
</feature>
<feature type="compositionally biased region" description="Acidic residues" evidence="7">
    <location>
        <begin position="277"/>
        <end position="299"/>
    </location>
</feature>
<keyword evidence="4 6" id="KW-0808">Transferase</keyword>
<feature type="domain" description="RNase L inhibitor RLI-like possible metal-binding" evidence="9">
    <location>
        <begin position="32"/>
        <end position="61"/>
    </location>
</feature>
<evidence type="ECO:0000313" key="10">
    <source>
        <dbReference type="EMBL" id="KAK8885118.1"/>
    </source>
</evidence>
<proteinExistence type="inferred from homology"/>
<protein>
    <recommendedName>
        <fullName evidence="6">18S rRNA aminocarboxypropyltransferase</fullName>
        <ecNumber evidence="6">2.5.1.157</ecNumber>
    </recommendedName>
</protein>
<comment type="catalytic activity">
    <reaction evidence="6">
        <text>an N(1)-methylpseudouridine in rRNA + S-adenosyl-L-methionine = N(1)-methyl-N(3)-[(3S)-3-amino-3-carboxypropyl]pseudouridine in rRNA + S-methyl-5'-thioadenosine + H(+)</text>
        <dbReference type="Rhea" id="RHEA:63296"/>
        <dbReference type="Rhea" id="RHEA-COMP:11634"/>
        <dbReference type="Rhea" id="RHEA-COMP:16310"/>
        <dbReference type="ChEBI" id="CHEBI:15378"/>
        <dbReference type="ChEBI" id="CHEBI:17509"/>
        <dbReference type="ChEBI" id="CHEBI:59789"/>
        <dbReference type="ChEBI" id="CHEBI:74890"/>
        <dbReference type="ChEBI" id="CHEBI:146234"/>
        <dbReference type="EC" id="2.5.1.157"/>
    </reaction>
</comment>
<dbReference type="Proteomes" id="UP001470230">
    <property type="component" value="Unassembled WGS sequence"/>
</dbReference>
<feature type="compositionally biased region" description="Basic and acidic residues" evidence="7">
    <location>
        <begin position="248"/>
        <end position="265"/>
    </location>
</feature>
<reference evidence="10 11" key="1">
    <citation type="submission" date="2024-04" db="EMBL/GenBank/DDBJ databases">
        <title>Tritrichomonas musculus Genome.</title>
        <authorList>
            <person name="Alves-Ferreira E."/>
            <person name="Grigg M."/>
            <person name="Lorenzi H."/>
            <person name="Galac M."/>
        </authorList>
    </citation>
    <scope>NUCLEOTIDE SEQUENCE [LARGE SCALE GENOMIC DNA]</scope>
    <source>
        <strain evidence="10 11">EAF2021</strain>
    </source>
</reference>
<dbReference type="PANTHER" id="PTHR20426:SF0">
    <property type="entry name" value="18S RRNA AMINOCARBOXYPROPYLTRANSFERASE"/>
    <property type="match status" value="1"/>
</dbReference>
<dbReference type="InterPro" id="IPR007177">
    <property type="entry name" value="Tsr3_C"/>
</dbReference>
<feature type="binding site" evidence="6">
    <location>
        <position position="119"/>
    </location>
    <ligand>
        <name>S-adenosyl-L-methionine</name>
        <dbReference type="ChEBI" id="CHEBI:59789"/>
    </ligand>
</feature>
<dbReference type="PANTHER" id="PTHR20426">
    <property type="entry name" value="RIBOSOME BIOGENESIS PROTEIN TSR3 HOMOLOG"/>
    <property type="match status" value="1"/>
</dbReference>
<evidence type="ECO:0000256" key="4">
    <source>
        <dbReference type="ARBA" id="ARBA00022679"/>
    </source>
</evidence>
<comment type="similarity">
    <text evidence="6">Belongs to the TDD superfamily. TSR3 family.</text>
</comment>
<keyword evidence="1" id="KW-0963">Cytoplasm</keyword>
<dbReference type="Pfam" id="PF04034">
    <property type="entry name" value="Ribo_biogen_C"/>
    <property type="match status" value="1"/>
</dbReference>
<feature type="binding site" evidence="6">
    <location>
        <position position="134"/>
    </location>
    <ligand>
        <name>S-adenosyl-L-methionine</name>
        <dbReference type="ChEBI" id="CHEBI:59789"/>
    </ligand>
</feature>
<keyword evidence="11" id="KW-1185">Reference proteome</keyword>
<dbReference type="InterPro" id="IPR007209">
    <property type="entry name" value="RNaseL-inhib-like_metal-bd_dom"/>
</dbReference>
<feature type="compositionally biased region" description="Basic and acidic residues" evidence="7">
    <location>
        <begin position="7"/>
        <end position="25"/>
    </location>
</feature>
<keyword evidence="3 6" id="KW-0698">rRNA processing</keyword>
<dbReference type="EMBL" id="JAPFFF010000008">
    <property type="protein sequence ID" value="KAK8885118.1"/>
    <property type="molecule type" value="Genomic_DNA"/>
</dbReference>
<organism evidence="10 11">
    <name type="scientific">Tritrichomonas musculus</name>
    <dbReference type="NCBI Taxonomy" id="1915356"/>
    <lineage>
        <taxon>Eukaryota</taxon>
        <taxon>Metamonada</taxon>
        <taxon>Parabasalia</taxon>
        <taxon>Tritrichomonadida</taxon>
        <taxon>Tritrichomonadidae</taxon>
        <taxon>Tritrichomonas</taxon>
    </lineage>
</organism>
<evidence type="ECO:0000256" key="1">
    <source>
        <dbReference type="ARBA" id="ARBA00022490"/>
    </source>
</evidence>
<feature type="region of interest" description="Disordered" evidence="7">
    <location>
        <begin position="1"/>
        <end position="25"/>
    </location>
</feature>
<evidence type="ECO:0000313" key="11">
    <source>
        <dbReference type="Proteomes" id="UP001470230"/>
    </source>
</evidence>
<feature type="domain" description="16S/18S rRNA aminocarboxypropyltransferase Tsr3 C-terminal" evidence="8">
    <location>
        <begin position="70"/>
        <end position="195"/>
    </location>
</feature>
<gene>
    <name evidence="10" type="ORF">M9Y10_044247</name>
</gene>
<evidence type="ECO:0000256" key="7">
    <source>
        <dbReference type="SAM" id="MobiDB-lite"/>
    </source>
</evidence>
<dbReference type="Pfam" id="PF04068">
    <property type="entry name" value="Fer4_RLI"/>
    <property type="match status" value="1"/>
</dbReference>
<comment type="caution">
    <text evidence="10">The sequence shown here is derived from an EMBL/GenBank/DDBJ whole genome shotgun (WGS) entry which is preliminary data.</text>
</comment>
<evidence type="ECO:0000256" key="3">
    <source>
        <dbReference type="ARBA" id="ARBA00022552"/>
    </source>
</evidence>
<dbReference type="HAMAP" id="MF_01116">
    <property type="entry name" value="TSR3"/>
    <property type="match status" value="1"/>
</dbReference>
<feature type="region of interest" description="Disordered" evidence="7">
    <location>
        <begin position="200"/>
        <end position="299"/>
    </location>
</feature>
<feature type="binding site" evidence="6">
    <location>
        <position position="48"/>
    </location>
    <ligand>
        <name>S-adenosyl-L-methionine</name>
        <dbReference type="ChEBI" id="CHEBI:59789"/>
    </ligand>
</feature>
<accession>A0ABR2K2K9</accession>
<evidence type="ECO:0000259" key="8">
    <source>
        <dbReference type="Pfam" id="PF04034"/>
    </source>
</evidence>
<keyword evidence="5 6" id="KW-0949">S-adenosyl-L-methionine</keyword>
<evidence type="ECO:0000256" key="6">
    <source>
        <dbReference type="HAMAP-Rule" id="MF_03146"/>
    </source>
</evidence>
<dbReference type="NCBIfam" id="NF002621">
    <property type="entry name" value="PRK02287.1"/>
    <property type="match status" value="1"/>
</dbReference>
<dbReference type="EC" id="2.5.1.157" evidence="6"/>
<comment type="function">
    <text evidence="6">Aminocarboxypropyltransferase that catalyzes the aminocarboxypropyl transfer on pseudouridine in 18S rRNA. It constitutes the last step in biosynthesis of the hypermodified N1-methyl-N3-(3-amino-3-carboxypropyl) pseudouridine (m1acp3-Psi).</text>
</comment>
<evidence type="ECO:0000256" key="5">
    <source>
        <dbReference type="ARBA" id="ARBA00022691"/>
    </source>
</evidence>
<evidence type="ECO:0000259" key="9">
    <source>
        <dbReference type="Pfam" id="PF04068"/>
    </source>
</evidence>
<evidence type="ECO:0000256" key="2">
    <source>
        <dbReference type="ARBA" id="ARBA00022517"/>
    </source>
</evidence>
<sequence length="299" mass="33827">MGKTKRYGNDKRSKAKRFDQKQSNAPHKDFPVRLAMWDFGQCDPKRCSGVKLKRLGYVRILGLRDSFHGLVLSPIGTEVISPSDKELMLNAGVAVVDCSWKQLDHTNVAQLRARHHRLLPYLVASNTVNYGKPWRLNCAEAFAACLAIFDMQEAAEELMNQFKWGHSFFEMNGGLIERYKKCKSSEEMIAVQNEILDQLKKEDAEDDKEWDPIVDGNPNRRPMMFHMAGGDDDDSAGEEDNANEDDNDGKSNADNEDNNDNKDNGSNEDNNNNDNKDNDDNEDNSNDDEDNGGDDEDNE</sequence>
<name>A0ABR2K2K9_9EUKA</name>
<keyword evidence="2 6" id="KW-0690">Ribosome biogenesis</keyword>